<dbReference type="NCBIfam" id="TIGR01124">
    <property type="entry name" value="ilvA_2Cterm"/>
    <property type="match status" value="1"/>
</dbReference>
<organism evidence="15 16">
    <name type="scientific">Wohlfahrtiimonas chitiniclastica</name>
    <dbReference type="NCBI Taxonomy" id="400946"/>
    <lineage>
        <taxon>Bacteria</taxon>
        <taxon>Pseudomonadati</taxon>
        <taxon>Pseudomonadota</taxon>
        <taxon>Gammaproteobacteria</taxon>
        <taxon>Cardiobacteriales</taxon>
        <taxon>Ignatzschineriaceae</taxon>
        <taxon>Wohlfahrtiimonas</taxon>
    </lineage>
</organism>
<dbReference type="GO" id="GO:0030170">
    <property type="term" value="F:pyridoxal phosphate binding"/>
    <property type="evidence" value="ECO:0007669"/>
    <property type="project" value="InterPro"/>
</dbReference>
<dbReference type="CDD" id="cd04907">
    <property type="entry name" value="ACT_ThrD-I_2"/>
    <property type="match status" value="1"/>
</dbReference>
<keyword evidence="7 13" id="KW-0412">Isoleucine biosynthesis</keyword>
<dbReference type="PROSITE" id="PS51672">
    <property type="entry name" value="ACT_LIKE"/>
    <property type="match status" value="2"/>
</dbReference>
<dbReference type="CDD" id="cd01562">
    <property type="entry name" value="Thr-dehyd"/>
    <property type="match status" value="1"/>
</dbReference>
<keyword evidence="11 13" id="KW-0100">Branched-chain amino acid biosynthesis</keyword>
<evidence type="ECO:0000256" key="13">
    <source>
        <dbReference type="RuleBase" id="RU362012"/>
    </source>
</evidence>
<dbReference type="GO" id="GO:0004794">
    <property type="term" value="F:threonine deaminase activity"/>
    <property type="evidence" value="ECO:0007669"/>
    <property type="project" value="UniProtKB-UniRule"/>
</dbReference>
<accession>A0AB35BZN0</accession>
<comment type="cofactor">
    <cofactor evidence="2 13">
        <name>pyridoxal 5'-phosphate</name>
        <dbReference type="ChEBI" id="CHEBI:597326"/>
    </cofactor>
</comment>
<gene>
    <name evidence="13 15" type="primary">ilvA</name>
    <name evidence="15" type="ORF">J7561_05745</name>
</gene>
<dbReference type="Gene3D" id="3.40.1020.10">
    <property type="entry name" value="Biosynthetic Threonine Deaminase, Domain 3"/>
    <property type="match status" value="1"/>
</dbReference>
<keyword evidence="8" id="KW-0677">Repeat</keyword>
<evidence type="ECO:0000256" key="7">
    <source>
        <dbReference type="ARBA" id="ARBA00022624"/>
    </source>
</evidence>
<dbReference type="Pfam" id="PF00585">
    <property type="entry name" value="Thr_dehydrat_C"/>
    <property type="match status" value="2"/>
</dbReference>
<evidence type="ECO:0000256" key="2">
    <source>
        <dbReference type="ARBA" id="ARBA00001933"/>
    </source>
</evidence>
<evidence type="ECO:0000256" key="4">
    <source>
        <dbReference type="ARBA" id="ARBA00010869"/>
    </source>
</evidence>
<name>A0AB35BZN0_9GAMM</name>
<evidence type="ECO:0000256" key="10">
    <source>
        <dbReference type="ARBA" id="ARBA00023239"/>
    </source>
</evidence>
<dbReference type="EMBL" id="JAGIBU010000004">
    <property type="protein sequence ID" value="MBS7824705.1"/>
    <property type="molecule type" value="Genomic_DNA"/>
</dbReference>
<dbReference type="FunFam" id="3.40.50.1100:FF:000005">
    <property type="entry name" value="Threonine dehydratase catabolic"/>
    <property type="match status" value="1"/>
</dbReference>
<keyword evidence="9 13" id="KW-0663">Pyridoxal phosphate</keyword>
<dbReference type="NCBIfam" id="NF006674">
    <property type="entry name" value="PRK09224.1"/>
    <property type="match status" value="1"/>
</dbReference>
<comment type="similarity">
    <text evidence="4 13">Belongs to the serine/threonine dehydratase family.</text>
</comment>
<dbReference type="InterPro" id="IPR036052">
    <property type="entry name" value="TrpB-like_PALP_sf"/>
</dbReference>
<dbReference type="SUPFAM" id="SSF53686">
    <property type="entry name" value="Tryptophan synthase beta subunit-like PLP-dependent enzymes"/>
    <property type="match status" value="1"/>
</dbReference>
<evidence type="ECO:0000313" key="15">
    <source>
        <dbReference type="EMBL" id="MBS7824705.1"/>
    </source>
</evidence>
<dbReference type="GO" id="GO:0006567">
    <property type="term" value="P:L-threonine catabolic process"/>
    <property type="evidence" value="ECO:0007669"/>
    <property type="project" value="TreeGrafter"/>
</dbReference>
<dbReference type="GO" id="GO:0006565">
    <property type="term" value="P:L-serine catabolic process"/>
    <property type="evidence" value="ECO:0007669"/>
    <property type="project" value="TreeGrafter"/>
</dbReference>
<dbReference type="PANTHER" id="PTHR48078:SF11">
    <property type="entry name" value="THREONINE DEHYDRATASE, MITOCHONDRIAL"/>
    <property type="match status" value="1"/>
</dbReference>
<evidence type="ECO:0000256" key="12">
    <source>
        <dbReference type="ARBA" id="ARBA00025527"/>
    </source>
</evidence>
<comment type="subunit">
    <text evidence="5 13">Homotetramer.</text>
</comment>
<dbReference type="InterPro" id="IPR001721">
    <property type="entry name" value="TD_ACT-like"/>
</dbReference>
<dbReference type="AlphaFoldDB" id="A0AB35BZN0"/>
<evidence type="ECO:0000256" key="11">
    <source>
        <dbReference type="ARBA" id="ARBA00023304"/>
    </source>
</evidence>
<evidence type="ECO:0000259" key="14">
    <source>
        <dbReference type="PROSITE" id="PS51672"/>
    </source>
</evidence>
<evidence type="ECO:0000256" key="1">
    <source>
        <dbReference type="ARBA" id="ARBA00001274"/>
    </source>
</evidence>
<dbReference type="Pfam" id="PF00291">
    <property type="entry name" value="PALP"/>
    <property type="match status" value="1"/>
</dbReference>
<evidence type="ECO:0000256" key="3">
    <source>
        <dbReference type="ARBA" id="ARBA00004810"/>
    </source>
</evidence>
<dbReference type="Gene3D" id="3.40.50.1100">
    <property type="match status" value="2"/>
</dbReference>
<feature type="domain" description="ACT-like" evidence="14">
    <location>
        <begin position="328"/>
        <end position="400"/>
    </location>
</feature>
<keyword evidence="6 13" id="KW-0028">Amino-acid biosynthesis</keyword>
<evidence type="ECO:0000256" key="9">
    <source>
        <dbReference type="ARBA" id="ARBA00022898"/>
    </source>
</evidence>
<sequence length="503" mass="55525">MDNLIRNILTARVYDVAERTSLDFMPRLSKNLQTNIWIKREDTQPVFSFKIRGAYNCIYQLSQEARRKGVICVSAGNHAQGVALSGQALGIDTTIVMPITAPALKVNACQARGANVVLYGDNFDDASEYAVRLANESGKTLIHPFDDWDVIAGQGTIGKEMIEQQPDLDAIFVPVGGGGLIAGVAAYIKFIAPHCKVIGVEPVESASMKAALDQNERVKLKQVGTFADGTAVKQIGENTFEVAKNLVDDIVCVTTDEICAAMKDIFEDTRAITEPSGALGVAGIKKYLEMYPEIGFKNVGNILSGANINFDRLQYVAERTELGEGREALLAVTIQEEPGSFLNFVNVIGKRHITEFNYRYSSDRQAIVYVGIQLQQGKAEKESVIEALEGHGLAVVDLSDNELAKLHIRHMVGGKKPRSIKGERLLRIIFPQQPNALFQFLHTLNVQLNITLFHYRNHGSDYGRALVGFAVTEENEAIFQDFLSKLGYDYIEETDNPAYELFL</sequence>
<dbReference type="FunFam" id="3.40.50.1100:FF:000007">
    <property type="entry name" value="L-threonine dehydratase catabolic TdcB"/>
    <property type="match status" value="1"/>
</dbReference>
<evidence type="ECO:0000256" key="5">
    <source>
        <dbReference type="ARBA" id="ARBA00011881"/>
    </source>
</evidence>
<protein>
    <recommendedName>
        <fullName evidence="13">L-threonine dehydratase</fullName>
        <ecNumber evidence="13">4.3.1.19</ecNumber>
    </recommendedName>
    <alternativeName>
        <fullName evidence="13">Threonine deaminase</fullName>
    </alternativeName>
</protein>
<dbReference type="InterPro" id="IPR000634">
    <property type="entry name" value="Ser/Thr_deHydtase_PyrdxlP-BS"/>
</dbReference>
<dbReference type="InterPro" id="IPR045865">
    <property type="entry name" value="ACT-like_dom_sf"/>
</dbReference>
<feature type="domain" description="ACT-like" evidence="14">
    <location>
        <begin position="424"/>
        <end position="495"/>
    </location>
</feature>
<comment type="function">
    <text evidence="12 13">Catalyzes the anaerobic formation of alpha-ketobutyrate and ammonia from threonine in a two-step reaction. The first step involved a dehydration of threonine and a production of enamine intermediates (aminocrotonate), which tautomerizes to its imine form (iminobutyrate). Both intermediates are unstable and short-lived. The second step is the nonenzymatic hydrolysis of the enamine/imine intermediates to form 2-ketobutyrate and free ammonia. In the low water environment of the cell, the second step is accelerated by RidA.</text>
</comment>
<comment type="catalytic activity">
    <reaction evidence="1 13">
        <text>L-threonine = 2-oxobutanoate + NH4(+)</text>
        <dbReference type="Rhea" id="RHEA:22108"/>
        <dbReference type="ChEBI" id="CHEBI:16763"/>
        <dbReference type="ChEBI" id="CHEBI:28938"/>
        <dbReference type="ChEBI" id="CHEBI:57926"/>
        <dbReference type="EC" id="4.3.1.19"/>
    </reaction>
</comment>
<dbReference type="PROSITE" id="PS00165">
    <property type="entry name" value="DEHYDRATASE_SER_THR"/>
    <property type="match status" value="1"/>
</dbReference>
<dbReference type="CDD" id="cd04906">
    <property type="entry name" value="ACT_ThrD-I_1"/>
    <property type="match status" value="1"/>
</dbReference>
<dbReference type="FunFam" id="3.40.1020.10:FF:000001">
    <property type="entry name" value="L-threonine dehydratase"/>
    <property type="match status" value="1"/>
</dbReference>
<dbReference type="InterPro" id="IPR050147">
    <property type="entry name" value="Ser/Thr_Dehydratase"/>
</dbReference>
<dbReference type="EC" id="4.3.1.19" evidence="13"/>
<proteinExistence type="inferred from homology"/>
<dbReference type="SUPFAM" id="SSF55021">
    <property type="entry name" value="ACT-like"/>
    <property type="match status" value="2"/>
</dbReference>
<dbReference type="InterPro" id="IPR038110">
    <property type="entry name" value="TD_ACT-like_sf"/>
</dbReference>
<keyword evidence="10 13" id="KW-0456">Lyase</keyword>
<reference evidence="15" key="1">
    <citation type="submission" date="2021-03" db="EMBL/GenBank/DDBJ databases">
        <title>Identification and antibiotic profiling of Wohlfahrtiimonas chitiniclastica, an underestimated human pathogen.</title>
        <authorList>
            <person name="Kopf A."/>
            <person name="Bunk B."/>
            <person name="Coldewey S."/>
            <person name="Gunzer F."/>
            <person name="Riedel T."/>
            <person name="Schroettner P."/>
        </authorList>
    </citation>
    <scope>NUCLEOTIDE SEQUENCE</scope>
    <source>
        <strain evidence="15">DSM 100917</strain>
    </source>
</reference>
<dbReference type="Proteomes" id="UP000680020">
    <property type="component" value="Unassembled WGS sequence"/>
</dbReference>
<comment type="pathway">
    <text evidence="3 13">Amino-acid biosynthesis; L-isoleucine biosynthesis; 2-oxobutanoate from L-threonine: step 1/1.</text>
</comment>
<dbReference type="InterPro" id="IPR005787">
    <property type="entry name" value="Thr_deHydtase_biosynth"/>
</dbReference>
<evidence type="ECO:0000256" key="8">
    <source>
        <dbReference type="ARBA" id="ARBA00022737"/>
    </source>
</evidence>
<dbReference type="RefSeq" id="WP_094488902.1">
    <property type="nucleotide sequence ID" value="NZ_JAGIBT010000005.1"/>
</dbReference>
<evidence type="ECO:0000256" key="6">
    <source>
        <dbReference type="ARBA" id="ARBA00022605"/>
    </source>
</evidence>
<dbReference type="PANTHER" id="PTHR48078">
    <property type="entry name" value="THREONINE DEHYDRATASE, MITOCHONDRIAL-RELATED"/>
    <property type="match status" value="1"/>
</dbReference>
<dbReference type="GO" id="GO:0003941">
    <property type="term" value="F:L-serine ammonia-lyase activity"/>
    <property type="evidence" value="ECO:0007669"/>
    <property type="project" value="TreeGrafter"/>
</dbReference>
<dbReference type="GO" id="GO:0009097">
    <property type="term" value="P:isoleucine biosynthetic process"/>
    <property type="evidence" value="ECO:0007669"/>
    <property type="project" value="UniProtKB-UniRule"/>
</dbReference>
<evidence type="ECO:0000313" key="16">
    <source>
        <dbReference type="Proteomes" id="UP000680020"/>
    </source>
</evidence>
<dbReference type="InterPro" id="IPR001926">
    <property type="entry name" value="TrpB-like_PALP"/>
</dbReference>
<comment type="caution">
    <text evidence="15">The sequence shown here is derived from an EMBL/GenBank/DDBJ whole genome shotgun (WGS) entry which is preliminary data.</text>
</comment>